<name>A0ABD1E6U4_HYPHA</name>
<organism evidence="2 3">
    <name type="scientific">Hypothenemus hampei</name>
    <name type="common">Coffee berry borer</name>
    <dbReference type="NCBI Taxonomy" id="57062"/>
    <lineage>
        <taxon>Eukaryota</taxon>
        <taxon>Metazoa</taxon>
        <taxon>Ecdysozoa</taxon>
        <taxon>Arthropoda</taxon>
        <taxon>Hexapoda</taxon>
        <taxon>Insecta</taxon>
        <taxon>Pterygota</taxon>
        <taxon>Neoptera</taxon>
        <taxon>Endopterygota</taxon>
        <taxon>Coleoptera</taxon>
        <taxon>Polyphaga</taxon>
        <taxon>Cucujiformia</taxon>
        <taxon>Curculionidae</taxon>
        <taxon>Scolytinae</taxon>
        <taxon>Hypothenemus</taxon>
    </lineage>
</organism>
<reference evidence="2 3" key="1">
    <citation type="submission" date="2024-05" db="EMBL/GenBank/DDBJ databases">
        <title>Genetic variation in Jamaican populations of the coffee berry borer (Hypothenemus hampei).</title>
        <authorList>
            <person name="Errbii M."/>
            <person name="Myrie A."/>
        </authorList>
    </citation>
    <scope>NUCLEOTIDE SEQUENCE [LARGE SCALE GENOMIC DNA]</scope>
    <source>
        <strain evidence="2">JA-Hopewell-2020-01-JO</strain>
        <tissue evidence="2">Whole body</tissue>
    </source>
</reference>
<accession>A0ABD1E6U4</accession>
<feature type="compositionally biased region" description="Acidic residues" evidence="1">
    <location>
        <begin position="103"/>
        <end position="113"/>
    </location>
</feature>
<keyword evidence="3" id="KW-1185">Reference proteome</keyword>
<comment type="caution">
    <text evidence="2">The sequence shown here is derived from an EMBL/GenBank/DDBJ whole genome shotgun (WGS) entry which is preliminary data.</text>
</comment>
<dbReference type="Proteomes" id="UP001566132">
    <property type="component" value="Unassembled WGS sequence"/>
</dbReference>
<feature type="compositionally biased region" description="Polar residues" evidence="1">
    <location>
        <begin position="115"/>
        <end position="124"/>
    </location>
</feature>
<proteinExistence type="predicted"/>
<feature type="region of interest" description="Disordered" evidence="1">
    <location>
        <begin position="103"/>
        <end position="129"/>
    </location>
</feature>
<evidence type="ECO:0000313" key="3">
    <source>
        <dbReference type="Proteomes" id="UP001566132"/>
    </source>
</evidence>
<dbReference type="AlphaFoldDB" id="A0ABD1E6U4"/>
<dbReference type="EMBL" id="JBDJPC010000010">
    <property type="protein sequence ID" value="KAL1490081.1"/>
    <property type="molecule type" value="Genomic_DNA"/>
</dbReference>
<protein>
    <submittedName>
        <fullName evidence="2">Uncharacterized protein</fullName>
    </submittedName>
</protein>
<evidence type="ECO:0000256" key="1">
    <source>
        <dbReference type="SAM" id="MobiDB-lite"/>
    </source>
</evidence>
<evidence type="ECO:0000313" key="2">
    <source>
        <dbReference type="EMBL" id="KAL1490081.1"/>
    </source>
</evidence>
<gene>
    <name evidence="2" type="ORF">ABEB36_012825</name>
</gene>
<sequence>MMQLYEKYVISVHEEVKSVIRHYPFKNIEEISLLLEAEGFPFEEYGLGTLESVLQEIPEVAYIVRRGQILHPLAEVEGSPYAAEEEMVIEEDGEERLLIEEEENREEEMDEMDVSSGTSTTNVRDSGWEDDEYTDVDDLIFDDLGWEGEYDMCPDHPGATSEYEEKCYKIIYDIVQRHPNQTVGQIENIFARETSLWFWGEDLCFIDYLV</sequence>